<protein>
    <recommendedName>
        <fullName evidence="5">Tc1-like transposase DDE domain-containing protein</fullName>
    </recommendedName>
</protein>
<dbReference type="InterPro" id="IPR052338">
    <property type="entry name" value="Transposase_5"/>
</dbReference>
<dbReference type="GO" id="GO:0015074">
    <property type="term" value="P:DNA integration"/>
    <property type="evidence" value="ECO:0007669"/>
    <property type="project" value="InterPro"/>
</dbReference>
<evidence type="ECO:0008006" key="5">
    <source>
        <dbReference type="Google" id="ProtNLM"/>
    </source>
</evidence>
<sequence>MIEKFEKTGSAEVKRRPGPIRKTTAIIDRTIVRKAQKDRRISASKIQAEIKADHSVDISKTTIRRRIHERGMFGRVARKRPFVSYASRMKRLKFVMRYGTKPQTFWDNVLWSDETKINLFGSDGMVRVWRKPGEECAPSCTVPTVKHGGGRLMFWGCFSAKGVGNLAVINGNMNGPMYRDIMDKNVLQSAKKLNLKKGWHYQHDNDPKHTSFVARDWIVEKKLKVLEWAPYSLDLNPIEHLWSEVKRQLKERHPSNLEELEGTVKKIWYGMDPAICAKLVRSIPNRLQKLKENRGFPTKY</sequence>
<name>A0A1D1WB08_RAMVA</name>
<dbReference type="PANTHER" id="PTHR23022">
    <property type="entry name" value="TRANSPOSABLE ELEMENT-RELATED"/>
    <property type="match status" value="1"/>
</dbReference>
<dbReference type="EMBL" id="BDGG01000018">
    <property type="protein sequence ID" value="GAV08649.1"/>
    <property type="molecule type" value="Genomic_DNA"/>
</dbReference>
<evidence type="ECO:0000313" key="4">
    <source>
        <dbReference type="Proteomes" id="UP000186922"/>
    </source>
</evidence>
<accession>A0A1D1WB08</accession>
<dbReference type="GO" id="GO:0003677">
    <property type="term" value="F:DNA binding"/>
    <property type="evidence" value="ECO:0007669"/>
    <property type="project" value="InterPro"/>
</dbReference>
<feature type="domain" description="Tc1-like transposase DDE" evidence="2">
    <location>
        <begin position="109"/>
        <end position="260"/>
    </location>
</feature>
<dbReference type="InterPro" id="IPR038717">
    <property type="entry name" value="Tc1-like_DDE_dom"/>
</dbReference>
<comment type="caution">
    <text evidence="3">The sequence shown here is derived from an EMBL/GenBank/DDBJ whole genome shotgun (WGS) entry which is preliminary data.</text>
</comment>
<dbReference type="AlphaFoldDB" id="A0A1D1WB08"/>
<dbReference type="Proteomes" id="UP000186922">
    <property type="component" value="Unassembled WGS sequence"/>
</dbReference>
<dbReference type="Pfam" id="PF13358">
    <property type="entry name" value="DDE_3"/>
    <property type="match status" value="1"/>
</dbReference>
<feature type="domain" description="Transposase Tc1-like" evidence="1">
    <location>
        <begin position="28"/>
        <end position="96"/>
    </location>
</feature>
<reference evidence="3 4" key="1">
    <citation type="journal article" date="2016" name="Nat. Commun.">
        <title>Extremotolerant tardigrade genome and improved radiotolerance of human cultured cells by tardigrade-unique protein.</title>
        <authorList>
            <person name="Hashimoto T."/>
            <person name="Horikawa D.D."/>
            <person name="Saito Y."/>
            <person name="Kuwahara H."/>
            <person name="Kozuka-Hata H."/>
            <person name="Shin-I T."/>
            <person name="Minakuchi Y."/>
            <person name="Ohishi K."/>
            <person name="Motoyama A."/>
            <person name="Aizu T."/>
            <person name="Enomoto A."/>
            <person name="Kondo K."/>
            <person name="Tanaka S."/>
            <person name="Hara Y."/>
            <person name="Koshikawa S."/>
            <person name="Sagara H."/>
            <person name="Miura T."/>
            <person name="Yokobori S."/>
            <person name="Miyagawa K."/>
            <person name="Suzuki Y."/>
            <person name="Kubo T."/>
            <person name="Oyama M."/>
            <person name="Kohara Y."/>
            <person name="Fujiyama A."/>
            <person name="Arakawa K."/>
            <person name="Katayama T."/>
            <person name="Toyoda A."/>
            <person name="Kunieda T."/>
        </authorList>
    </citation>
    <scope>NUCLEOTIDE SEQUENCE [LARGE SCALE GENOMIC DNA]</scope>
    <source>
        <strain evidence="3 4">YOKOZUNA-1</strain>
    </source>
</reference>
<dbReference type="Gene3D" id="3.30.420.10">
    <property type="entry name" value="Ribonuclease H-like superfamily/Ribonuclease H"/>
    <property type="match status" value="1"/>
</dbReference>
<proteinExistence type="predicted"/>
<evidence type="ECO:0000259" key="1">
    <source>
        <dbReference type="Pfam" id="PF01498"/>
    </source>
</evidence>
<organism evidence="3 4">
    <name type="scientific">Ramazzottius varieornatus</name>
    <name type="common">Water bear</name>
    <name type="synonym">Tardigrade</name>
    <dbReference type="NCBI Taxonomy" id="947166"/>
    <lineage>
        <taxon>Eukaryota</taxon>
        <taxon>Metazoa</taxon>
        <taxon>Ecdysozoa</taxon>
        <taxon>Tardigrada</taxon>
        <taxon>Eutardigrada</taxon>
        <taxon>Parachela</taxon>
        <taxon>Hypsibioidea</taxon>
        <taxon>Ramazzottiidae</taxon>
        <taxon>Ramazzottius</taxon>
    </lineage>
</organism>
<dbReference type="STRING" id="947166.A0A1D1WB08"/>
<dbReference type="PANTHER" id="PTHR23022:SF135">
    <property type="entry name" value="SI:DKEY-77F5.3"/>
    <property type="match status" value="1"/>
</dbReference>
<dbReference type="Pfam" id="PF01498">
    <property type="entry name" value="HTH_Tnp_Tc3_2"/>
    <property type="match status" value="1"/>
</dbReference>
<dbReference type="InterPro" id="IPR002492">
    <property type="entry name" value="Transposase_Tc1-like"/>
</dbReference>
<keyword evidence="4" id="KW-1185">Reference proteome</keyword>
<evidence type="ECO:0000313" key="3">
    <source>
        <dbReference type="EMBL" id="GAV08649.1"/>
    </source>
</evidence>
<evidence type="ECO:0000259" key="2">
    <source>
        <dbReference type="Pfam" id="PF13358"/>
    </source>
</evidence>
<dbReference type="GO" id="GO:0006313">
    <property type="term" value="P:DNA transposition"/>
    <property type="evidence" value="ECO:0007669"/>
    <property type="project" value="InterPro"/>
</dbReference>
<gene>
    <name evidence="3" type="primary">RvY_18311-1</name>
    <name evidence="3" type="synonym">RvY_18311.1</name>
    <name evidence="3" type="ORF">RvY_18311</name>
</gene>
<dbReference type="InterPro" id="IPR036397">
    <property type="entry name" value="RNaseH_sf"/>
</dbReference>
<dbReference type="OrthoDB" id="25402at2759"/>